<dbReference type="InterPro" id="IPR036770">
    <property type="entry name" value="Ankyrin_rpt-contain_sf"/>
</dbReference>
<dbReference type="Proteomes" id="UP000039324">
    <property type="component" value="Unassembled WGS sequence"/>
</dbReference>
<dbReference type="EMBL" id="OVEO01000009">
    <property type="protein sequence ID" value="SPQ98306.1"/>
    <property type="molecule type" value="Genomic_DNA"/>
</dbReference>
<sequence>MLGGPQMVVLRGLAIASVAWLAASAMAHADAACNAMRDVGNVDDDVAGGATCGIEVESWTDTTRHNPPFQAALAALLQSGDDDDDHNHELETDRYNELISTCRHLALDPDTDVNRPVRTPDGSVVPSIHIAATVGTPELLRAILDRSPSSINVVSEGMTALDDCAVSEFDAQMLQDDVDLARLRANRDLLVFEKGADLWASDIPVAFILSSSLDITMMYLNQAGDLGQVVNARHLVLYRQMSGGNSTQTSSAVVDASALLAAVLSGHEDIANVLIDAGADVTVTGSVYPDTSNVPLVLHAVIRGGLSTGLIRKLVSHPDIQIDALEDGIAPLSVALHCIEIGTNAEHYLDVVDLLLDHGASPTGNTLNEASPYYPEVHRRLRRRRRAYARPDPRREVFERIRAQDLGRVRQICRAYPYWHAWWDDEGRSALDVVVGNLWSRRWMELALDLIRASPHPGDPRSLAIAFRFGSLNLVNSILAKNPALVHRRDANGMTPLAICSCALYWRRHTRDAQRLRSIRNALVQRWRADIDPLSFIFAVDLDITMAYLAMNNGSGIDAAFVFGPAGNGRAPRLVPPGTQGATALHMALNGNTYYNEEIAMFLIDQGAGVDTMDGRGRTPLQMARQANLPSVVQRILSVTAGTNRPGSRACPGAQTGPQRMTEGLGDRGTGAGSNVRHVMAYMGARAVPAALVLTGLTHFAATRLPRPPRVENVPRARPLSAMEELFVGGTTAVVTAAIRNTLLAPRPRSRDRPRSSCASPAPGFAASAAIVIAVVVAGHVVALF</sequence>
<feature type="repeat" description="ANK" evidence="3">
    <location>
        <begin position="254"/>
        <end position="286"/>
    </location>
</feature>
<gene>
    <name evidence="7" type="ORF">PBRA_005873</name>
    <name evidence="8" type="ORF">PLBR_LOCUS5521</name>
</gene>
<keyword evidence="8" id="KW-0496">Mitochondrion</keyword>
<evidence type="ECO:0000313" key="7">
    <source>
        <dbReference type="EMBL" id="CEO97759.1"/>
    </source>
</evidence>
<keyword evidence="1" id="KW-0677">Repeat</keyword>
<evidence type="ECO:0000256" key="1">
    <source>
        <dbReference type="ARBA" id="ARBA00022737"/>
    </source>
</evidence>
<dbReference type="PANTHER" id="PTHR24189">
    <property type="entry name" value="MYOTROPHIN"/>
    <property type="match status" value="1"/>
</dbReference>
<evidence type="ECO:0000313" key="10">
    <source>
        <dbReference type="Proteomes" id="UP000290189"/>
    </source>
</evidence>
<dbReference type="EMBL" id="CDSF01000080">
    <property type="protein sequence ID" value="CEO97759.1"/>
    <property type="molecule type" value="Genomic_DNA"/>
</dbReference>
<feature type="repeat" description="ANK" evidence="3">
    <location>
        <begin position="580"/>
        <end position="615"/>
    </location>
</feature>
<dbReference type="SUPFAM" id="SSF48403">
    <property type="entry name" value="Ankyrin repeat"/>
    <property type="match status" value="1"/>
</dbReference>
<dbReference type="InterPro" id="IPR002110">
    <property type="entry name" value="Ankyrin_rpt"/>
</dbReference>
<evidence type="ECO:0000313" key="9">
    <source>
        <dbReference type="Proteomes" id="UP000039324"/>
    </source>
</evidence>
<dbReference type="PROSITE" id="PS50297">
    <property type="entry name" value="ANK_REP_REGION"/>
    <property type="match status" value="1"/>
</dbReference>
<keyword evidence="5" id="KW-0812">Transmembrane</keyword>
<proteinExistence type="predicted"/>
<evidence type="ECO:0000256" key="5">
    <source>
        <dbReference type="SAM" id="Phobius"/>
    </source>
</evidence>
<protein>
    <recommendedName>
        <fullName evidence="11">Peptidase A2 domain-containing protein</fullName>
    </recommendedName>
</protein>
<keyword evidence="2 3" id="KW-0040">ANK repeat</keyword>
<feature type="region of interest" description="Disordered" evidence="4">
    <location>
        <begin position="643"/>
        <end position="671"/>
    </location>
</feature>
<evidence type="ECO:0000256" key="6">
    <source>
        <dbReference type="SAM" id="SignalP"/>
    </source>
</evidence>
<keyword evidence="6" id="KW-0732">Signal</keyword>
<evidence type="ECO:0000313" key="8">
    <source>
        <dbReference type="EMBL" id="SPQ98306.1"/>
    </source>
</evidence>
<organism evidence="7 9">
    <name type="scientific">Plasmodiophora brassicae</name>
    <name type="common">Clubroot disease agent</name>
    <dbReference type="NCBI Taxonomy" id="37360"/>
    <lineage>
        <taxon>Eukaryota</taxon>
        <taxon>Sar</taxon>
        <taxon>Rhizaria</taxon>
        <taxon>Endomyxa</taxon>
        <taxon>Phytomyxea</taxon>
        <taxon>Plasmodiophorida</taxon>
        <taxon>Plasmodiophoridae</taxon>
        <taxon>Plasmodiophora</taxon>
    </lineage>
</organism>
<keyword evidence="5" id="KW-1133">Transmembrane helix</keyword>
<dbReference type="AlphaFoldDB" id="A0A0G4IRI7"/>
<keyword evidence="5" id="KW-0472">Membrane</keyword>
<name>A0A0G4IRI7_PLABS</name>
<dbReference type="Pfam" id="PF00023">
    <property type="entry name" value="Ank"/>
    <property type="match status" value="2"/>
</dbReference>
<keyword evidence="9" id="KW-1185">Reference proteome</keyword>
<dbReference type="Proteomes" id="UP000290189">
    <property type="component" value="Unassembled WGS sequence"/>
</dbReference>
<dbReference type="Gene3D" id="1.25.40.20">
    <property type="entry name" value="Ankyrin repeat-containing domain"/>
    <property type="match status" value="2"/>
</dbReference>
<feature type="chain" id="PRO_5035990732" description="Peptidase A2 domain-containing protein" evidence="6">
    <location>
        <begin position="32"/>
        <end position="785"/>
    </location>
</feature>
<feature type="signal peptide" evidence="6">
    <location>
        <begin position="1"/>
        <end position="31"/>
    </location>
</feature>
<feature type="transmembrane region" description="Helical" evidence="5">
    <location>
        <begin position="764"/>
        <end position="783"/>
    </location>
</feature>
<evidence type="ECO:0000256" key="4">
    <source>
        <dbReference type="SAM" id="MobiDB-lite"/>
    </source>
</evidence>
<geneLocation type="mitochondrion" evidence="8"/>
<evidence type="ECO:0000256" key="2">
    <source>
        <dbReference type="ARBA" id="ARBA00023043"/>
    </source>
</evidence>
<evidence type="ECO:0008006" key="11">
    <source>
        <dbReference type="Google" id="ProtNLM"/>
    </source>
</evidence>
<evidence type="ECO:0000256" key="3">
    <source>
        <dbReference type="PROSITE-ProRule" id="PRU00023"/>
    </source>
</evidence>
<dbReference type="SMART" id="SM00248">
    <property type="entry name" value="ANK"/>
    <property type="match status" value="5"/>
</dbReference>
<reference evidence="8 10" key="2">
    <citation type="submission" date="2018-03" db="EMBL/GenBank/DDBJ databases">
        <authorList>
            <person name="Fogelqvist J."/>
        </authorList>
    </citation>
    <scope>NUCLEOTIDE SEQUENCE [LARGE SCALE GENOMIC DNA]</scope>
</reference>
<reference evidence="7 9" key="1">
    <citation type="submission" date="2015-02" db="EMBL/GenBank/DDBJ databases">
        <authorList>
            <person name="Chooi Y.-H."/>
        </authorList>
    </citation>
    <scope>NUCLEOTIDE SEQUENCE [LARGE SCALE GENOMIC DNA]</scope>
    <source>
        <strain evidence="7">E3</strain>
    </source>
</reference>
<dbReference type="InterPro" id="IPR050745">
    <property type="entry name" value="Multifunctional_regulatory"/>
</dbReference>
<dbReference type="PROSITE" id="PS50088">
    <property type="entry name" value="ANK_REPEAT"/>
    <property type="match status" value="2"/>
</dbReference>
<accession>A0A0G4IRI7</accession>